<comment type="caution">
    <text evidence="1">The sequence shown here is derived from an EMBL/GenBank/DDBJ whole genome shotgun (WGS) entry which is preliminary data.</text>
</comment>
<organism evidence="1 2">
    <name type="scientific">Culex pipiens pipiens</name>
    <name type="common">Northern house mosquito</name>
    <dbReference type="NCBI Taxonomy" id="38569"/>
    <lineage>
        <taxon>Eukaryota</taxon>
        <taxon>Metazoa</taxon>
        <taxon>Ecdysozoa</taxon>
        <taxon>Arthropoda</taxon>
        <taxon>Hexapoda</taxon>
        <taxon>Insecta</taxon>
        <taxon>Pterygota</taxon>
        <taxon>Neoptera</taxon>
        <taxon>Endopterygota</taxon>
        <taxon>Diptera</taxon>
        <taxon>Nematocera</taxon>
        <taxon>Culicoidea</taxon>
        <taxon>Culicidae</taxon>
        <taxon>Culicinae</taxon>
        <taxon>Culicini</taxon>
        <taxon>Culex</taxon>
        <taxon>Culex</taxon>
    </lineage>
</organism>
<dbReference type="AlphaFoldDB" id="A0ABD1DXR5"/>
<evidence type="ECO:0000313" key="2">
    <source>
        <dbReference type="Proteomes" id="UP001562425"/>
    </source>
</evidence>
<dbReference type="EMBL" id="JBEHCU010000282">
    <property type="protein sequence ID" value="KAL1404545.1"/>
    <property type="molecule type" value="Genomic_DNA"/>
</dbReference>
<dbReference type="InterPro" id="IPR010629">
    <property type="entry name" value="Ins_allergen"/>
</dbReference>
<evidence type="ECO:0000313" key="1">
    <source>
        <dbReference type="EMBL" id="KAL1404545.1"/>
    </source>
</evidence>
<dbReference type="PANTHER" id="PTHR21163:SF0">
    <property type="entry name" value="GH08205P-RELATED"/>
    <property type="match status" value="1"/>
</dbReference>
<dbReference type="Proteomes" id="UP001562425">
    <property type="component" value="Unassembled WGS sequence"/>
</dbReference>
<name>A0ABD1DXR5_CULPP</name>
<keyword evidence="2" id="KW-1185">Reference proteome</keyword>
<reference evidence="1 2" key="1">
    <citation type="submission" date="2024-05" db="EMBL/GenBank/DDBJ databases">
        <title>Culex pipiens pipiens assembly and annotation.</title>
        <authorList>
            <person name="Alout H."/>
            <person name="Durand T."/>
        </authorList>
    </citation>
    <scope>NUCLEOTIDE SEQUENCE [LARGE SCALE GENOMIC DNA]</scope>
    <source>
        <strain evidence="1">HA-2024</strain>
        <tissue evidence="1">Whole body</tissue>
    </source>
</reference>
<proteinExistence type="predicted"/>
<sequence>MVRTRSSYPGGLRRSLLNPGDPRGLNEDLQDFLALVPVDKFVALALDYYQNDKEVQYAFEYLQGEEFSTIWDQLFALKEIKELLKYLHDAGLDVYNWLNVVADVFGLNHVKPVRAVRSIKTGGLSGFLDEALALLPKEEIKALFEDKLKTSPEFKALYEKLRHADFQKLVDFYNNSKEVQSLFAKLREHGIDVDKFVELVAGFFGWGQF</sequence>
<dbReference type="Pfam" id="PF06757">
    <property type="entry name" value="Ins_allergen_rp"/>
    <property type="match status" value="1"/>
</dbReference>
<protein>
    <submittedName>
        <fullName evidence="1">Uncharacterized protein</fullName>
    </submittedName>
</protein>
<accession>A0ABD1DXR5</accession>
<dbReference type="PANTHER" id="PTHR21163">
    <property type="entry name" value="PROTEIN G12"/>
    <property type="match status" value="1"/>
</dbReference>
<gene>
    <name evidence="1" type="ORF">pipiens_005313</name>
</gene>